<evidence type="ECO:0000313" key="1">
    <source>
        <dbReference type="EMBL" id="PPQ33394.1"/>
    </source>
</evidence>
<dbReference type="Proteomes" id="UP000239089">
    <property type="component" value="Unassembled WGS sequence"/>
</dbReference>
<gene>
    <name evidence="1" type="ORF">CCR94_02000</name>
</gene>
<name>A0A2S6NFM4_9HYPH</name>
<organism evidence="1 2">
    <name type="scientific">Rhodoblastus sphagnicola</name>
    <dbReference type="NCBI Taxonomy" id="333368"/>
    <lineage>
        <taxon>Bacteria</taxon>
        <taxon>Pseudomonadati</taxon>
        <taxon>Pseudomonadota</taxon>
        <taxon>Alphaproteobacteria</taxon>
        <taxon>Hyphomicrobiales</taxon>
        <taxon>Rhodoblastaceae</taxon>
        <taxon>Rhodoblastus</taxon>
    </lineage>
</organism>
<evidence type="ECO:0008006" key="3">
    <source>
        <dbReference type="Google" id="ProtNLM"/>
    </source>
</evidence>
<dbReference type="RefSeq" id="WP_104506216.1">
    <property type="nucleotide sequence ID" value="NZ_JACIGC010000012.1"/>
</dbReference>
<reference evidence="1 2" key="1">
    <citation type="journal article" date="2018" name="Arch. Microbiol.">
        <title>New insights into the metabolic potential of the phototrophic purple bacterium Rhodopila globiformis DSM 161(T) from its draft genome sequence and evidence for a vanadium-dependent nitrogenase.</title>
        <authorList>
            <person name="Imhoff J.F."/>
            <person name="Rahn T."/>
            <person name="Kunzel S."/>
            <person name="Neulinger S.C."/>
        </authorList>
    </citation>
    <scope>NUCLEOTIDE SEQUENCE [LARGE SCALE GENOMIC DNA]</scope>
    <source>
        <strain evidence="1 2">DSM 16996</strain>
    </source>
</reference>
<proteinExistence type="predicted"/>
<comment type="caution">
    <text evidence="1">The sequence shown here is derived from an EMBL/GenBank/DDBJ whole genome shotgun (WGS) entry which is preliminary data.</text>
</comment>
<dbReference type="EMBL" id="NHSJ01000022">
    <property type="protein sequence ID" value="PPQ33394.1"/>
    <property type="molecule type" value="Genomic_DNA"/>
</dbReference>
<accession>A0A2S6NFM4</accession>
<evidence type="ECO:0000313" key="2">
    <source>
        <dbReference type="Proteomes" id="UP000239089"/>
    </source>
</evidence>
<protein>
    <recommendedName>
        <fullName evidence="3">Phage tail tape measure protein</fullName>
    </recommendedName>
</protein>
<sequence>MSDTETIKSFMVALGFRVDETSEAKFKTAIDGATKLALSLGGAVVAAATAVAVATAKMASDFDNLYFASQRTGASVETIKAFGYAVSQLGGTSDAAAGSLESFARKMREMPNLREQVNQFTGANIGRDGKVTIATLEKIGDWL</sequence>
<keyword evidence="2" id="KW-1185">Reference proteome</keyword>
<dbReference type="AlphaFoldDB" id="A0A2S6NFM4"/>
<dbReference type="OrthoDB" id="8151015at2"/>